<dbReference type="InterPro" id="IPR050302">
    <property type="entry name" value="Rab_GAP_TBC_domain"/>
</dbReference>
<name>A0ABR2VVG1_9FUNG</name>
<dbReference type="Gene3D" id="1.10.472.80">
    <property type="entry name" value="Ypt/Rab-GAP domain of gyp1p, domain 3"/>
    <property type="match status" value="1"/>
</dbReference>
<dbReference type="InterPro" id="IPR000195">
    <property type="entry name" value="Rab-GAP-TBC_dom"/>
</dbReference>
<gene>
    <name evidence="3" type="primary">GYP5_2</name>
    <name evidence="3" type="ORF">K7432_010505</name>
</gene>
<sequence>MPEEEAFCVLVRLMRTYGLRGHFTPQMETLHLRLYQFDHLLEEYLPNLHKHMLTEGITSSMYASQWFMTLFAYRFPLPLVFRIFDIIFAEGVESLLRFAIALLKANHSKLIDMPFETLLDFLKHHIYHVYDGKIDQLVHDAYDVKITTKRLDRLSRDYHAELKKQQAEGNLIESLKVSNKRLEDEIKILESNVQTLNEEHCELANEFVQCKLDIANLQDENESLKFEVTQLKEQLEQSRKEAEQSVKQEMELLAHKNLELADRNTSLEDQLSELEAQLIETKMNYAESENERVQLQKKWDDLRRAFH</sequence>
<reference evidence="3 4" key="1">
    <citation type="submission" date="2023-04" db="EMBL/GenBank/DDBJ databases">
        <title>Genome of Basidiobolus ranarum AG-B5.</title>
        <authorList>
            <person name="Stajich J.E."/>
            <person name="Carter-House D."/>
            <person name="Gryganskyi A."/>
        </authorList>
    </citation>
    <scope>NUCLEOTIDE SEQUENCE [LARGE SCALE GENOMIC DNA]</scope>
    <source>
        <strain evidence="3 4">AG-B5</strain>
    </source>
</reference>
<evidence type="ECO:0000313" key="3">
    <source>
        <dbReference type="EMBL" id="KAK9703873.1"/>
    </source>
</evidence>
<dbReference type="InterPro" id="IPR035969">
    <property type="entry name" value="Rab-GAP_TBC_sf"/>
</dbReference>
<dbReference type="PROSITE" id="PS50086">
    <property type="entry name" value="TBC_RABGAP"/>
    <property type="match status" value="1"/>
</dbReference>
<keyword evidence="4" id="KW-1185">Reference proteome</keyword>
<dbReference type="Proteomes" id="UP001479436">
    <property type="component" value="Unassembled WGS sequence"/>
</dbReference>
<protein>
    <submittedName>
        <fullName evidence="3">GTPase-activating protein</fullName>
    </submittedName>
</protein>
<evidence type="ECO:0000313" key="4">
    <source>
        <dbReference type="Proteomes" id="UP001479436"/>
    </source>
</evidence>
<dbReference type="SMART" id="SM00164">
    <property type="entry name" value="TBC"/>
    <property type="match status" value="1"/>
</dbReference>
<accession>A0ABR2VVG1</accession>
<evidence type="ECO:0000256" key="1">
    <source>
        <dbReference type="SAM" id="Coils"/>
    </source>
</evidence>
<keyword evidence="1" id="KW-0175">Coiled coil</keyword>
<dbReference type="SUPFAM" id="SSF47923">
    <property type="entry name" value="Ypt/Rab-GAP domain of gyp1p"/>
    <property type="match status" value="1"/>
</dbReference>
<feature type="coiled-coil region" evidence="1">
    <location>
        <begin position="172"/>
        <end position="305"/>
    </location>
</feature>
<dbReference type="PANTHER" id="PTHR47219">
    <property type="entry name" value="RAB GTPASE-ACTIVATING PROTEIN 1-LIKE"/>
    <property type="match status" value="1"/>
</dbReference>
<dbReference type="Gene3D" id="1.10.287.1490">
    <property type="match status" value="1"/>
</dbReference>
<evidence type="ECO:0000259" key="2">
    <source>
        <dbReference type="PROSITE" id="PS50086"/>
    </source>
</evidence>
<dbReference type="PANTHER" id="PTHR47219:SF9">
    <property type="entry name" value="GTPASE ACTIVATING PROTEIN AND CENTROSOME-ASSOCIATED, ISOFORM B"/>
    <property type="match status" value="1"/>
</dbReference>
<dbReference type="EMBL" id="JASJQH010007604">
    <property type="protein sequence ID" value="KAK9703873.1"/>
    <property type="molecule type" value="Genomic_DNA"/>
</dbReference>
<comment type="caution">
    <text evidence="3">The sequence shown here is derived from an EMBL/GenBank/DDBJ whole genome shotgun (WGS) entry which is preliminary data.</text>
</comment>
<dbReference type="Pfam" id="PF23436">
    <property type="entry name" value="RabGap-TBC_2"/>
    <property type="match status" value="1"/>
</dbReference>
<feature type="domain" description="Rab-GAP TBC" evidence="2">
    <location>
        <begin position="1"/>
        <end position="91"/>
    </location>
</feature>
<organism evidence="3 4">
    <name type="scientific">Basidiobolus ranarum</name>
    <dbReference type="NCBI Taxonomy" id="34480"/>
    <lineage>
        <taxon>Eukaryota</taxon>
        <taxon>Fungi</taxon>
        <taxon>Fungi incertae sedis</taxon>
        <taxon>Zoopagomycota</taxon>
        <taxon>Entomophthoromycotina</taxon>
        <taxon>Basidiobolomycetes</taxon>
        <taxon>Basidiobolales</taxon>
        <taxon>Basidiobolaceae</taxon>
        <taxon>Basidiobolus</taxon>
    </lineage>
</organism>
<proteinExistence type="predicted"/>